<dbReference type="InterPro" id="IPR009057">
    <property type="entry name" value="Homeodomain-like_sf"/>
</dbReference>
<keyword evidence="1 2" id="KW-0238">DNA-binding</keyword>
<accession>A0A0Q0TWG2</accession>
<dbReference type="RefSeq" id="WP_055123210.1">
    <property type="nucleotide sequence ID" value="NZ_LKST01000004.1"/>
</dbReference>
<dbReference type="SUPFAM" id="SSF48498">
    <property type="entry name" value="Tetracyclin repressor-like, C-terminal domain"/>
    <property type="match status" value="1"/>
</dbReference>
<dbReference type="PANTHER" id="PTHR30055">
    <property type="entry name" value="HTH-TYPE TRANSCRIPTIONAL REGULATOR RUTR"/>
    <property type="match status" value="1"/>
</dbReference>
<protein>
    <submittedName>
        <fullName evidence="4">Putative HTH-type transcriptional regulator YfiR</fullName>
    </submittedName>
</protein>
<dbReference type="STRING" id="1544416.Cocul_02148"/>
<gene>
    <name evidence="4" type="primary">yfiR</name>
    <name evidence="4" type="ORF">Cocul_02148</name>
</gene>
<dbReference type="GO" id="GO:0003700">
    <property type="term" value="F:DNA-binding transcription factor activity"/>
    <property type="evidence" value="ECO:0007669"/>
    <property type="project" value="TreeGrafter"/>
</dbReference>
<dbReference type="AlphaFoldDB" id="A0A0Q0TWG2"/>
<dbReference type="GO" id="GO:0000976">
    <property type="term" value="F:transcription cis-regulatory region binding"/>
    <property type="evidence" value="ECO:0007669"/>
    <property type="project" value="TreeGrafter"/>
</dbReference>
<reference evidence="4 5" key="1">
    <citation type="submission" date="2015-10" db="EMBL/GenBank/DDBJ databases">
        <title>Corynebacteirum lowii and Corynebacterium oculi species nova, derived from human clinical disease and and emended description of Corynebacterium mastiditis.</title>
        <authorList>
            <person name="Bernard K."/>
            <person name="Pacheco A.L."/>
            <person name="Mcdougall C."/>
            <person name="Burtx T."/>
            <person name="Weibe D."/>
            <person name="Tyler S."/>
            <person name="Olson A.B."/>
            <person name="Cnockaert M."/>
            <person name="Eguchi H."/>
            <person name="Kuwahara T."/>
            <person name="Nakayama-Imaohji H."/>
            <person name="Boudewijins M."/>
            <person name="Van Hoecke F."/>
            <person name="Bernier A.-M."/>
            <person name="Vandamme P."/>
        </authorList>
    </citation>
    <scope>NUCLEOTIDE SEQUENCE [LARGE SCALE GENOMIC DNA]</scope>
    <source>
        <strain evidence="4 5">NML 130210</strain>
    </source>
</reference>
<evidence type="ECO:0000256" key="1">
    <source>
        <dbReference type="ARBA" id="ARBA00023125"/>
    </source>
</evidence>
<evidence type="ECO:0000313" key="4">
    <source>
        <dbReference type="EMBL" id="KQB83175.1"/>
    </source>
</evidence>
<evidence type="ECO:0000256" key="2">
    <source>
        <dbReference type="PROSITE-ProRule" id="PRU00335"/>
    </source>
</evidence>
<evidence type="ECO:0000313" key="5">
    <source>
        <dbReference type="Proteomes" id="UP000050517"/>
    </source>
</evidence>
<dbReference type="InterPro" id="IPR050109">
    <property type="entry name" value="HTH-type_TetR-like_transc_reg"/>
</dbReference>
<dbReference type="InterPro" id="IPR036271">
    <property type="entry name" value="Tet_transcr_reg_TetR-rel_C_sf"/>
</dbReference>
<dbReference type="EMBL" id="LKST01000004">
    <property type="protein sequence ID" value="KQB83175.1"/>
    <property type="molecule type" value="Genomic_DNA"/>
</dbReference>
<proteinExistence type="predicted"/>
<dbReference type="PANTHER" id="PTHR30055:SF226">
    <property type="entry name" value="HTH-TYPE TRANSCRIPTIONAL REGULATOR PKSA"/>
    <property type="match status" value="1"/>
</dbReference>
<evidence type="ECO:0000259" key="3">
    <source>
        <dbReference type="PROSITE" id="PS50977"/>
    </source>
</evidence>
<dbReference type="PATRIC" id="fig|1544416.3.peg.2143"/>
<dbReference type="OrthoDB" id="5242390at2"/>
<feature type="DNA-binding region" description="H-T-H motif" evidence="2">
    <location>
        <begin position="33"/>
        <end position="52"/>
    </location>
</feature>
<keyword evidence="5" id="KW-1185">Reference proteome</keyword>
<dbReference type="Proteomes" id="UP000050517">
    <property type="component" value="Unassembled WGS sequence"/>
</dbReference>
<name>A0A0Q0TWG2_9CORY</name>
<sequence length="191" mass="20926">MPKISEERRQQQRQRIIDATMTVLQERGFARSSMSQIIAASGMSAGAIYGYFPSKEELFREVARQVLGKRLGGLAQSPSGEVPPPEEALSAFFEQLREGKPGSKMIVQMWGEAVNDESMRAIAQQVLTEAKGAVEEYLVAWFTQEGEGDPVRRARETVGPVLALGQGAVLQSALLGGPAFRVEEGLRMMLK</sequence>
<dbReference type="SUPFAM" id="SSF46689">
    <property type="entry name" value="Homeodomain-like"/>
    <property type="match status" value="1"/>
</dbReference>
<organism evidence="4 5">
    <name type="scientific">Corynebacterium oculi</name>
    <dbReference type="NCBI Taxonomy" id="1544416"/>
    <lineage>
        <taxon>Bacteria</taxon>
        <taxon>Bacillati</taxon>
        <taxon>Actinomycetota</taxon>
        <taxon>Actinomycetes</taxon>
        <taxon>Mycobacteriales</taxon>
        <taxon>Corynebacteriaceae</taxon>
        <taxon>Corynebacterium</taxon>
    </lineage>
</organism>
<dbReference type="Gene3D" id="1.10.357.10">
    <property type="entry name" value="Tetracycline Repressor, domain 2"/>
    <property type="match status" value="1"/>
</dbReference>
<dbReference type="InterPro" id="IPR001647">
    <property type="entry name" value="HTH_TetR"/>
</dbReference>
<dbReference type="PROSITE" id="PS50977">
    <property type="entry name" value="HTH_TETR_2"/>
    <property type="match status" value="1"/>
</dbReference>
<dbReference type="Pfam" id="PF00440">
    <property type="entry name" value="TetR_N"/>
    <property type="match status" value="1"/>
</dbReference>
<feature type="domain" description="HTH tetR-type" evidence="3">
    <location>
        <begin position="10"/>
        <end position="70"/>
    </location>
</feature>
<dbReference type="PRINTS" id="PR00455">
    <property type="entry name" value="HTHTETR"/>
</dbReference>
<comment type="caution">
    <text evidence="4">The sequence shown here is derived from an EMBL/GenBank/DDBJ whole genome shotgun (WGS) entry which is preliminary data.</text>
</comment>